<reference evidence="1 2" key="1">
    <citation type="journal article" date="2020" name="Cell">
        <title>Large-Scale Comparative Analyses of Tick Genomes Elucidate Their Genetic Diversity and Vector Capacities.</title>
        <authorList>
            <consortium name="Tick Genome and Microbiome Consortium (TIGMIC)"/>
            <person name="Jia N."/>
            <person name="Wang J."/>
            <person name="Shi W."/>
            <person name="Du L."/>
            <person name="Sun Y."/>
            <person name="Zhan W."/>
            <person name="Jiang J.F."/>
            <person name="Wang Q."/>
            <person name="Zhang B."/>
            <person name="Ji P."/>
            <person name="Bell-Sakyi L."/>
            <person name="Cui X.M."/>
            <person name="Yuan T.T."/>
            <person name="Jiang B.G."/>
            <person name="Yang W.F."/>
            <person name="Lam T.T."/>
            <person name="Chang Q.C."/>
            <person name="Ding S.J."/>
            <person name="Wang X.J."/>
            <person name="Zhu J.G."/>
            <person name="Ruan X.D."/>
            <person name="Zhao L."/>
            <person name="Wei J.T."/>
            <person name="Ye R.Z."/>
            <person name="Que T.C."/>
            <person name="Du C.H."/>
            <person name="Zhou Y.H."/>
            <person name="Cheng J.X."/>
            <person name="Dai P.F."/>
            <person name="Guo W.B."/>
            <person name="Han X.H."/>
            <person name="Huang E.J."/>
            <person name="Li L.F."/>
            <person name="Wei W."/>
            <person name="Gao Y.C."/>
            <person name="Liu J.Z."/>
            <person name="Shao H.Z."/>
            <person name="Wang X."/>
            <person name="Wang C.C."/>
            <person name="Yang T.C."/>
            <person name="Huo Q.B."/>
            <person name="Li W."/>
            <person name="Chen H.Y."/>
            <person name="Chen S.E."/>
            <person name="Zhou L.G."/>
            <person name="Ni X.B."/>
            <person name="Tian J.H."/>
            <person name="Sheng Y."/>
            <person name="Liu T."/>
            <person name="Pan Y.S."/>
            <person name="Xia L.Y."/>
            <person name="Li J."/>
            <person name="Zhao F."/>
            <person name="Cao W.C."/>
        </authorList>
    </citation>
    <scope>NUCLEOTIDE SEQUENCE [LARGE SCALE GENOMIC DNA]</scope>
    <source>
        <strain evidence="1">Iper-2018</strain>
    </source>
</reference>
<gene>
    <name evidence="1" type="ORF">HPB47_006829</name>
</gene>
<accession>A0AC60PA78</accession>
<keyword evidence="2" id="KW-1185">Reference proteome</keyword>
<comment type="caution">
    <text evidence="1">The sequence shown here is derived from an EMBL/GenBank/DDBJ whole genome shotgun (WGS) entry which is preliminary data.</text>
</comment>
<evidence type="ECO:0000313" key="1">
    <source>
        <dbReference type="EMBL" id="KAG0416014.1"/>
    </source>
</evidence>
<evidence type="ECO:0000313" key="2">
    <source>
        <dbReference type="Proteomes" id="UP000805193"/>
    </source>
</evidence>
<proteinExistence type="predicted"/>
<name>A0AC60PA78_IXOPE</name>
<dbReference type="EMBL" id="JABSTQ010010997">
    <property type="protein sequence ID" value="KAG0416014.1"/>
    <property type="molecule type" value="Genomic_DNA"/>
</dbReference>
<protein>
    <submittedName>
        <fullName evidence="1">Uncharacterized protein</fullName>
    </submittedName>
</protein>
<sequence>MRSAVADLPGERTDHFLLRWLRARDFDVSKAENMLRRNVEWRSEHKMDSIVEEYQDSELIRRFFPGGILECSPNGNPVFLIPIGNVDIRGFLQIQPAEEIRRHCGYMLESGERIKERVSLTRERPVETLYVVFDFENFSLRQLYSWEVMTLLTDLLRLYEDNYPETLEKCFVINAPGFFPLLWKIVRPFLTQRTADKVHIFGKDGWREVLRAHFLPEKLPKHWGGDMLGPDGDPRCTDKVCPGGEVPAGLQIGADLCSQVILSRDSWKLRVPVQQSESLLRWSFHVQRGDLEFCLRYLPPEDDEKPEESDEPLTKPQRLSGQQQGSFRCEKPGTYVLEFDNSFSWLTSKRLAYSVDVQPPEQSS</sequence>
<organism evidence="1 2">
    <name type="scientific">Ixodes persulcatus</name>
    <name type="common">Taiga tick</name>
    <dbReference type="NCBI Taxonomy" id="34615"/>
    <lineage>
        <taxon>Eukaryota</taxon>
        <taxon>Metazoa</taxon>
        <taxon>Ecdysozoa</taxon>
        <taxon>Arthropoda</taxon>
        <taxon>Chelicerata</taxon>
        <taxon>Arachnida</taxon>
        <taxon>Acari</taxon>
        <taxon>Parasitiformes</taxon>
        <taxon>Ixodida</taxon>
        <taxon>Ixodoidea</taxon>
        <taxon>Ixodidae</taxon>
        <taxon>Ixodinae</taxon>
        <taxon>Ixodes</taxon>
    </lineage>
</organism>
<dbReference type="Proteomes" id="UP000805193">
    <property type="component" value="Unassembled WGS sequence"/>
</dbReference>